<proteinExistence type="predicted"/>
<organism evidence="1 2">
    <name type="scientific">Aspergillus homomorphus (strain CBS 101889)</name>
    <dbReference type="NCBI Taxonomy" id="1450537"/>
    <lineage>
        <taxon>Eukaryota</taxon>
        <taxon>Fungi</taxon>
        <taxon>Dikarya</taxon>
        <taxon>Ascomycota</taxon>
        <taxon>Pezizomycotina</taxon>
        <taxon>Eurotiomycetes</taxon>
        <taxon>Eurotiomycetidae</taxon>
        <taxon>Eurotiales</taxon>
        <taxon>Aspergillaceae</taxon>
        <taxon>Aspergillus</taxon>
        <taxon>Aspergillus subgen. Circumdati</taxon>
    </lineage>
</organism>
<keyword evidence="2" id="KW-1185">Reference proteome</keyword>
<reference evidence="1 2" key="1">
    <citation type="submission" date="2018-02" db="EMBL/GenBank/DDBJ databases">
        <title>The genomes of Aspergillus section Nigri reveals drivers in fungal speciation.</title>
        <authorList>
            <consortium name="DOE Joint Genome Institute"/>
            <person name="Vesth T.C."/>
            <person name="Nybo J."/>
            <person name="Theobald S."/>
            <person name="Brandl J."/>
            <person name="Frisvad J.C."/>
            <person name="Nielsen K.F."/>
            <person name="Lyhne E.K."/>
            <person name="Kogle M.E."/>
            <person name="Kuo A."/>
            <person name="Riley R."/>
            <person name="Clum A."/>
            <person name="Nolan M."/>
            <person name="Lipzen A."/>
            <person name="Salamov A."/>
            <person name="Henrissat B."/>
            <person name="Wiebenga A."/>
            <person name="De vries R.P."/>
            <person name="Grigoriev I.V."/>
            <person name="Mortensen U.H."/>
            <person name="Andersen M.R."/>
            <person name="Baker S.E."/>
        </authorList>
    </citation>
    <scope>NUCLEOTIDE SEQUENCE [LARGE SCALE GENOMIC DNA]</scope>
    <source>
        <strain evidence="1 2">CBS 101889</strain>
    </source>
</reference>
<dbReference type="OrthoDB" id="2151982at2759"/>
<dbReference type="AlphaFoldDB" id="A0A395HSX8"/>
<dbReference type="EMBL" id="KZ824291">
    <property type="protein sequence ID" value="RAL10937.1"/>
    <property type="molecule type" value="Genomic_DNA"/>
</dbReference>
<dbReference type="GeneID" id="37194177"/>
<evidence type="ECO:0008006" key="3">
    <source>
        <dbReference type="Google" id="ProtNLM"/>
    </source>
</evidence>
<dbReference type="RefSeq" id="XP_025550091.1">
    <property type="nucleotide sequence ID" value="XM_025689888.1"/>
</dbReference>
<sequence length="172" mass="19017">MNISQISTTLTPTPQTHPTSCLALSSTLTSYLAHILPNTPDFTLSIGSGSGLLEALITHRHPDVVVEGVEVSADVNRYLEELDLHVVPGTWEVHSRAARARAWMFVYPREPALIRRYLECFSGVRVVVWLGPVVDWGDYRGCFGEGWEVEVPLSEKVGVAGFEMVVVLRKEG</sequence>
<protein>
    <recommendedName>
        <fullName evidence="3">S-adenosyl-L-methionine-dependent methyltransferase</fullName>
    </recommendedName>
</protein>
<name>A0A395HSX8_ASPHC</name>
<dbReference type="Proteomes" id="UP000248961">
    <property type="component" value="Unassembled WGS sequence"/>
</dbReference>
<accession>A0A395HSX8</accession>
<gene>
    <name evidence="1" type="ORF">BO97DRAFT_108335</name>
</gene>
<evidence type="ECO:0000313" key="1">
    <source>
        <dbReference type="EMBL" id="RAL10937.1"/>
    </source>
</evidence>
<dbReference type="VEuPathDB" id="FungiDB:BO97DRAFT_108335"/>
<evidence type="ECO:0000313" key="2">
    <source>
        <dbReference type="Proteomes" id="UP000248961"/>
    </source>
</evidence>